<evidence type="ECO:0000313" key="3">
    <source>
        <dbReference type="Proteomes" id="UP000027616"/>
    </source>
</evidence>
<dbReference type="GO" id="GO:0015562">
    <property type="term" value="F:efflux transmembrane transporter activity"/>
    <property type="evidence" value="ECO:0007669"/>
    <property type="project" value="InterPro"/>
</dbReference>
<dbReference type="InterPro" id="IPR003423">
    <property type="entry name" value="OMP_efflux"/>
</dbReference>
<dbReference type="STRING" id="1433126.BN938_0058"/>
<comment type="similarity">
    <text evidence="1">Belongs to the outer membrane factor (OMF) (TC 1.B.17) family.</text>
</comment>
<dbReference type="Gene3D" id="1.20.1600.10">
    <property type="entry name" value="Outer membrane efflux proteins (OEP)"/>
    <property type="match status" value="1"/>
</dbReference>
<dbReference type="SUPFAM" id="SSF56954">
    <property type="entry name" value="Outer membrane efflux proteins (OEP)"/>
    <property type="match status" value="1"/>
</dbReference>
<dbReference type="InterPro" id="IPR010131">
    <property type="entry name" value="MdtP/NodT-like"/>
</dbReference>
<proteinExistence type="inferred from homology"/>
<reference evidence="2 3" key="1">
    <citation type="journal article" date="2015" name="Genome Announc.">
        <title>Complete Genome Sequence of the Novel Leech Symbiont Mucinivorans hirudinis M3T.</title>
        <authorList>
            <person name="Nelson M.C."/>
            <person name="Bomar L."/>
            <person name="Graf J."/>
        </authorList>
    </citation>
    <scope>NUCLEOTIDE SEQUENCE [LARGE SCALE GENOMIC DNA]</scope>
    <source>
        <strain evidence="3">M3</strain>
    </source>
</reference>
<evidence type="ECO:0000256" key="1">
    <source>
        <dbReference type="ARBA" id="ARBA00007613"/>
    </source>
</evidence>
<dbReference type="EMBL" id="HG934468">
    <property type="protein sequence ID" value="CDN30165.1"/>
    <property type="molecule type" value="Genomic_DNA"/>
</dbReference>
<sequence>MILSTFAVEKKRIVMKYCFLFFLSTLSLFVTAQQLKLTNAQVEAMFLEQNLELIAERMNVPIADAAIAQAKVWDNPELSIDDINFWGGSEHPKQFAVELKQMISLSARRAKLAGVEKIGREIAIAEFEELLRALRVELRSTLASIRYNADVIIFMDRQKELLNRVVSGYMLQYEQGNVTRGELVRLQTALLVLEGEMNDTRVELNGDIKTIKNLLSIDSELEIITSEAQATLPDPSSLNLEELIQLALDVRPSLQKAKLRSEQNRREITYQKALVIPDLSVGVKYDRRAGLWNDYISMGVGFNVPIFNHNKGEITKSRMQLRQNEILMRQEQNAVRNEIIENFDNYCRTYSLLEGNLSIATFNELDILLDVYAKNLLGKNITMVEYMDFMDSYRSTKQMILRSRKELVLQFEQLQFAVGQWKTTSKESNAPI</sequence>
<evidence type="ECO:0000313" key="2">
    <source>
        <dbReference type="EMBL" id="CDN30165.1"/>
    </source>
</evidence>
<dbReference type="PANTHER" id="PTHR30203:SF23">
    <property type="entry name" value="OUTER MEMBRANE EFFLUX PROTEIN"/>
    <property type="match status" value="1"/>
</dbReference>
<dbReference type="eggNOG" id="COG1538">
    <property type="taxonomic scope" value="Bacteria"/>
</dbReference>
<accession>A0A060R5R4</accession>
<organism evidence="2 3">
    <name type="scientific">Mucinivorans hirudinis</name>
    <dbReference type="NCBI Taxonomy" id="1433126"/>
    <lineage>
        <taxon>Bacteria</taxon>
        <taxon>Pseudomonadati</taxon>
        <taxon>Bacteroidota</taxon>
        <taxon>Bacteroidia</taxon>
        <taxon>Bacteroidales</taxon>
        <taxon>Rikenellaceae</taxon>
        <taxon>Mucinivorans</taxon>
    </lineage>
</organism>
<dbReference type="AlphaFoldDB" id="A0A060R5R4"/>
<name>A0A060R5R4_9BACT</name>
<dbReference type="PANTHER" id="PTHR30203">
    <property type="entry name" value="OUTER MEMBRANE CATION EFFLUX PROTEIN"/>
    <property type="match status" value="1"/>
</dbReference>
<gene>
    <name evidence="2" type="ORF">BN938_0058</name>
</gene>
<protein>
    <submittedName>
        <fullName evidence="2">Heavy metal RND efflux outer membrane protein, CzcC family</fullName>
    </submittedName>
</protein>
<dbReference type="Proteomes" id="UP000027616">
    <property type="component" value="Chromosome I"/>
</dbReference>
<dbReference type="Pfam" id="PF02321">
    <property type="entry name" value="OEP"/>
    <property type="match status" value="1"/>
</dbReference>
<keyword evidence="3" id="KW-1185">Reference proteome</keyword>
<dbReference type="HOGENOM" id="CLU_012817_14_4_10"/>
<dbReference type="KEGG" id="rbc:BN938_0058"/>